<gene>
    <name evidence="3" type="ORF">BU24DRAFT_14337</name>
</gene>
<dbReference type="AlphaFoldDB" id="A0A6A5Y910"/>
<accession>A0A6A5Y910</accession>
<evidence type="ECO:0000259" key="2">
    <source>
        <dbReference type="Pfam" id="PF24864"/>
    </source>
</evidence>
<sequence>MWSMIPPAMRPACKSIGKVAFWIAVSPAIIILFGFYIAYSLVVYLCKEFDEWMHRPSRQLLEPQEIESRRAKREARYRARPLPRFRERAMTLDSNGGLSLVAAPVTGRKEGETRRVVHSLASVRQTTTDQLGVCDLYIFPYEIREMIWQYALGGHHIHIVKRKGKLGSIYCPANGALDLDHTDLCCLSRDQRGYHTATGWPSHARPLSLLGSCRQIYSESINFLYSSNTFSFDEFSTLIDFFPTLIPKRRALISSVHMLIDFAPSCSSQRLSPFAHIYTPHNDSLADWQQCTAILKSLPALTNVTITSPFFWIRNMHLHRSRPATWIQDFFTLLNEVRVHGQVSLVWPPVPNATYVGDVNSLLPANHSFKLYPSIYHDGCELLAFILPLHVACLHCEPHSIIRKMTKGLAESRTDYRIDNESATNPIQLDPWRSRYWTFHASCRGWIEFEYDWEEKRWSVTQGAKELTDDEANAHMAETGQVGQNLESMHGIMQGLWVKSSIMNHAAIGDTTGKALDIPTKEAFYRNAGWTEV</sequence>
<dbReference type="InterPro" id="IPR056632">
    <property type="entry name" value="DUF7730"/>
</dbReference>
<keyword evidence="1" id="KW-0812">Transmembrane</keyword>
<evidence type="ECO:0000313" key="4">
    <source>
        <dbReference type="Proteomes" id="UP000799778"/>
    </source>
</evidence>
<dbReference type="RefSeq" id="XP_033389413.1">
    <property type="nucleotide sequence ID" value="XM_033521156.1"/>
</dbReference>
<keyword evidence="1" id="KW-0472">Membrane</keyword>
<protein>
    <recommendedName>
        <fullName evidence="2">DUF7730 domain-containing protein</fullName>
    </recommendedName>
</protein>
<keyword evidence="1" id="KW-1133">Transmembrane helix</keyword>
<dbReference type="PANTHER" id="PTHR38790">
    <property type="entry name" value="2EXR DOMAIN-CONTAINING PROTEIN-RELATED"/>
    <property type="match status" value="1"/>
</dbReference>
<dbReference type="OrthoDB" id="4757095at2759"/>
<proteinExistence type="predicted"/>
<dbReference type="Pfam" id="PF24864">
    <property type="entry name" value="DUF7730"/>
    <property type="match status" value="1"/>
</dbReference>
<evidence type="ECO:0000313" key="3">
    <source>
        <dbReference type="EMBL" id="KAF2021074.1"/>
    </source>
</evidence>
<feature type="domain" description="DUF7730" evidence="2">
    <location>
        <begin position="137"/>
        <end position="307"/>
    </location>
</feature>
<dbReference type="GeneID" id="54278553"/>
<organism evidence="3 4">
    <name type="scientific">Aaosphaeria arxii CBS 175.79</name>
    <dbReference type="NCBI Taxonomy" id="1450172"/>
    <lineage>
        <taxon>Eukaryota</taxon>
        <taxon>Fungi</taxon>
        <taxon>Dikarya</taxon>
        <taxon>Ascomycota</taxon>
        <taxon>Pezizomycotina</taxon>
        <taxon>Dothideomycetes</taxon>
        <taxon>Pleosporomycetidae</taxon>
        <taxon>Pleosporales</taxon>
        <taxon>Pleosporales incertae sedis</taxon>
        <taxon>Aaosphaeria</taxon>
    </lineage>
</organism>
<dbReference type="EMBL" id="ML978066">
    <property type="protein sequence ID" value="KAF2021074.1"/>
    <property type="molecule type" value="Genomic_DNA"/>
</dbReference>
<evidence type="ECO:0000256" key="1">
    <source>
        <dbReference type="SAM" id="Phobius"/>
    </source>
</evidence>
<dbReference type="Proteomes" id="UP000799778">
    <property type="component" value="Unassembled WGS sequence"/>
</dbReference>
<feature type="transmembrane region" description="Helical" evidence="1">
    <location>
        <begin position="20"/>
        <end position="46"/>
    </location>
</feature>
<reference evidence="3" key="1">
    <citation type="journal article" date="2020" name="Stud. Mycol.">
        <title>101 Dothideomycetes genomes: a test case for predicting lifestyles and emergence of pathogens.</title>
        <authorList>
            <person name="Haridas S."/>
            <person name="Albert R."/>
            <person name="Binder M."/>
            <person name="Bloem J."/>
            <person name="Labutti K."/>
            <person name="Salamov A."/>
            <person name="Andreopoulos B."/>
            <person name="Baker S."/>
            <person name="Barry K."/>
            <person name="Bills G."/>
            <person name="Bluhm B."/>
            <person name="Cannon C."/>
            <person name="Castanera R."/>
            <person name="Culley D."/>
            <person name="Daum C."/>
            <person name="Ezra D."/>
            <person name="Gonzalez J."/>
            <person name="Henrissat B."/>
            <person name="Kuo A."/>
            <person name="Liang C."/>
            <person name="Lipzen A."/>
            <person name="Lutzoni F."/>
            <person name="Magnuson J."/>
            <person name="Mondo S."/>
            <person name="Nolan M."/>
            <person name="Ohm R."/>
            <person name="Pangilinan J."/>
            <person name="Park H.-J."/>
            <person name="Ramirez L."/>
            <person name="Alfaro M."/>
            <person name="Sun H."/>
            <person name="Tritt A."/>
            <person name="Yoshinaga Y."/>
            <person name="Zwiers L.-H."/>
            <person name="Turgeon B."/>
            <person name="Goodwin S."/>
            <person name="Spatafora J."/>
            <person name="Crous P."/>
            <person name="Grigoriev I."/>
        </authorList>
    </citation>
    <scope>NUCLEOTIDE SEQUENCE</scope>
    <source>
        <strain evidence="3">CBS 175.79</strain>
    </source>
</reference>
<name>A0A6A5Y910_9PLEO</name>
<keyword evidence="4" id="KW-1185">Reference proteome</keyword>